<proteinExistence type="predicted"/>
<reference evidence="1" key="1">
    <citation type="submission" date="2014-11" db="EMBL/GenBank/DDBJ databases">
        <authorList>
            <person name="Amaro Gonzalez C."/>
        </authorList>
    </citation>
    <scope>NUCLEOTIDE SEQUENCE</scope>
</reference>
<reference evidence="1" key="2">
    <citation type="journal article" date="2015" name="Fish Shellfish Immunol.">
        <title>Early steps in the European eel (Anguilla anguilla)-Vibrio vulnificus interaction in the gills: Role of the RtxA13 toxin.</title>
        <authorList>
            <person name="Callol A."/>
            <person name="Pajuelo D."/>
            <person name="Ebbesson L."/>
            <person name="Teles M."/>
            <person name="MacKenzie S."/>
            <person name="Amaro C."/>
        </authorList>
    </citation>
    <scope>NUCLEOTIDE SEQUENCE</scope>
</reference>
<evidence type="ECO:0000313" key="1">
    <source>
        <dbReference type="EMBL" id="JAH05554.1"/>
    </source>
</evidence>
<protein>
    <submittedName>
        <fullName evidence="1">Uncharacterized protein</fullName>
    </submittedName>
</protein>
<sequence length="36" mass="4282">MLAERLASCFQRDCLQLQISEHHLPHLPIRIKRKSI</sequence>
<dbReference type="AlphaFoldDB" id="A0A0E9PM18"/>
<name>A0A0E9PM18_ANGAN</name>
<accession>A0A0E9PM18</accession>
<dbReference type="EMBL" id="GBXM01103023">
    <property type="protein sequence ID" value="JAH05554.1"/>
    <property type="molecule type" value="Transcribed_RNA"/>
</dbReference>
<organism evidence="1">
    <name type="scientific">Anguilla anguilla</name>
    <name type="common">European freshwater eel</name>
    <name type="synonym">Muraena anguilla</name>
    <dbReference type="NCBI Taxonomy" id="7936"/>
    <lineage>
        <taxon>Eukaryota</taxon>
        <taxon>Metazoa</taxon>
        <taxon>Chordata</taxon>
        <taxon>Craniata</taxon>
        <taxon>Vertebrata</taxon>
        <taxon>Euteleostomi</taxon>
        <taxon>Actinopterygii</taxon>
        <taxon>Neopterygii</taxon>
        <taxon>Teleostei</taxon>
        <taxon>Anguilliformes</taxon>
        <taxon>Anguillidae</taxon>
        <taxon>Anguilla</taxon>
    </lineage>
</organism>